<evidence type="ECO:0000256" key="2">
    <source>
        <dbReference type="ARBA" id="ARBA00022679"/>
    </source>
</evidence>
<feature type="chain" id="PRO_5005192810" description="PI3K/PI4K catalytic domain-containing protein" evidence="6">
    <location>
        <begin position="26"/>
        <end position="380"/>
    </location>
</feature>
<sequence length="380" mass="41532">MPSVGAHQRACAVAALFVALRLASSNPGDPYGSTIWAAPVDLYGRANDICMDACSESFLLYQTLESWTRKDVPDFVFKLADGEYCSTEGVAVKAGVHYGDAAKKEVAASLLDHDGFAGVPEAMLAYVRIRFPLLGCTKVRYGALQRYVVNAGPSSDRAHQLPDTIFRFNIDNVHRIGTWRSGVWYDAIADLGTGTGLLDARLANLDRTTANILLSTDRLARLIPIDHGFSLPSWQALDDIQFCWASWSQARVPFSRSTKAYVAGLDPMSDVGVLQDLDIDNSSILTYLLCSVAVKHIVSQRGSTLAAIAAFMTRPCRTCQSQMEVAINASVWTSGFMPRALRDPPRIRIPSLRVEALLSEFQRYLNTNVNAPVAHTSIAV</sequence>
<evidence type="ECO:0000259" key="7">
    <source>
        <dbReference type="Pfam" id="PF00454"/>
    </source>
</evidence>
<name>A0A0G4ILI1_PLABS</name>
<comment type="similarity">
    <text evidence="1">Belongs to the PI3/PI4-kinase family. Type II PI4K subfamily.</text>
</comment>
<dbReference type="Pfam" id="PF00454">
    <property type="entry name" value="PI3_PI4_kinase"/>
    <property type="match status" value="1"/>
</dbReference>
<dbReference type="InterPro" id="IPR000403">
    <property type="entry name" value="PI3/4_kinase_cat_dom"/>
</dbReference>
<reference evidence="8 9" key="1">
    <citation type="submission" date="2015-02" db="EMBL/GenBank/DDBJ databases">
        <authorList>
            <person name="Chooi Y.-H."/>
        </authorList>
    </citation>
    <scope>NUCLEOTIDE SEQUENCE [LARGE SCALE GENOMIC DNA]</scope>
    <source>
        <strain evidence="8">E3</strain>
    </source>
</reference>
<keyword evidence="6" id="KW-0732">Signal</keyword>
<organism evidence="8 9">
    <name type="scientific">Plasmodiophora brassicae</name>
    <name type="common">Clubroot disease agent</name>
    <dbReference type="NCBI Taxonomy" id="37360"/>
    <lineage>
        <taxon>Eukaryota</taxon>
        <taxon>Sar</taxon>
        <taxon>Rhizaria</taxon>
        <taxon>Endomyxa</taxon>
        <taxon>Phytomyxea</taxon>
        <taxon>Plasmodiophorida</taxon>
        <taxon>Plasmodiophoridae</taxon>
        <taxon>Plasmodiophora</taxon>
    </lineage>
</organism>
<dbReference type="STRING" id="37360.A0A0G4ILI1"/>
<keyword evidence="5" id="KW-0067">ATP-binding</keyword>
<evidence type="ECO:0000256" key="5">
    <source>
        <dbReference type="ARBA" id="ARBA00022840"/>
    </source>
</evidence>
<evidence type="ECO:0000313" key="9">
    <source>
        <dbReference type="Proteomes" id="UP000039324"/>
    </source>
</evidence>
<dbReference type="EMBL" id="CDSF01000046">
    <property type="protein sequence ID" value="CEO95972.1"/>
    <property type="molecule type" value="Genomic_DNA"/>
</dbReference>
<protein>
    <recommendedName>
        <fullName evidence="7">PI3K/PI4K catalytic domain-containing protein</fullName>
    </recommendedName>
</protein>
<dbReference type="AlphaFoldDB" id="A0A0G4ILI1"/>
<dbReference type="InterPro" id="IPR044571">
    <property type="entry name" value="P4KG1-8"/>
</dbReference>
<proteinExistence type="inferred from homology"/>
<dbReference type="PANTHER" id="PTHR45800">
    <property type="entry name" value="PHOSPHATIDYLINOSITOL 4-KINASE GAMMA"/>
    <property type="match status" value="1"/>
</dbReference>
<evidence type="ECO:0000256" key="6">
    <source>
        <dbReference type="SAM" id="SignalP"/>
    </source>
</evidence>
<evidence type="ECO:0000313" key="8">
    <source>
        <dbReference type="EMBL" id="CEO95972.1"/>
    </source>
</evidence>
<keyword evidence="3" id="KW-0547">Nucleotide-binding</keyword>
<evidence type="ECO:0000256" key="1">
    <source>
        <dbReference type="ARBA" id="ARBA00008941"/>
    </source>
</evidence>
<gene>
    <name evidence="8" type="ORF">PBRA_004662</name>
</gene>
<keyword evidence="4" id="KW-0418">Kinase</keyword>
<keyword evidence="2" id="KW-0808">Transferase</keyword>
<evidence type="ECO:0000256" key="4">
    <source>
        <dbReference type="ARBA" id="ARBA00022777"/>
    </source>
</evidence>
<accession>A0A0G4ILI1</accession>
<dbReference type="PANTHER" id="PTHR45800:SF21">
    <property type="entry name" value="PHOSPHATIDYLINOSITOL 4-KINASE GAMMA 8"/>
    <property type="match status" value="1"/>
</dbReference>
<keyword evidence="9" id="KW-1185">Reference proteome</keyword>
<dbReference type="Proteomes" id="UP000039324">
    <property type="component" value="Unassembled WGS sequence"/>
</dbReference>
<dbReference type="GO" id="GO:0005524">
    <property type="term" value="F:ATP binding"/>
    <property type="evidence" value="ECO:0007669"/>
    <property type="project" value="UniProtKB-KW"/>
</dbReference>
<feature type="signal peptide" evidence="6">
    <location>
        <begin position="1"/>
        <end position="25"/>
    </location>
</feature>
<evidence type="ECO:0000256" key="3">
    <source>
        <dbReference type="ARBA" id="ARBA00022741"/>
    </source>
</evidence>
<dbReference type="GO" id="GO:0016301">
    <property type="term" value="F:kinase activity"/>
    <property type="evidence" value="ECO:0007669"/>
    <property type="project" value="UniProtKB-KW"/>
</dbReference>
<dbReference type="OrthoDB" id="5839at2759"/>
<feature type="domain" description="PI3K/PI4K catalytic" evidence="7">
    <location>
        <begin position="194"/>
        <end position="277"/>
    </location>
</feature>